<dbReference type="InterPro" id="IPR000644">
    <property type="entry name" value="CBS_dom"/>
</dbReference>
<evidence type="ECO:0000259" key="4">
    <source>
        <dbReference type="PROSITE" id="PS51371"/>
    </source>
</evidence>
<dbReference type="PROSITE" id="PS50914">
    <property type="entry name" value="BON"/>
    <property type="match status" value="1"/>
</dbReference>
<feature type="domain" description="CBS" evidence="4">
    <location>
        <begin position="76"/>
        <end position="133"/>
    </location>
</feature>
<dbReference type="PROSITE" id="PS51371">
    <property type="entry name" value="CBS"/>
    <property type="match status" value="2"/>
</dbReference>
<evidence type="ECO:0008006" key="7">
    <source>
        <dbReference type="Google" id="ProtNLM"/>
    </source>
</evidence>
<dbReference type="Gene3D" id="3.10.580.10">
    <property type="entry name" value="CBS-domain"/>
    <property type="match status" value="1"/>
</dbReference>
<dbReference type="InterPro" id="IPR017080">
    <property type="entry name" value="UCP036990_CBS_BON"/>
</dbReference>
<accession>A0ABX3FYI4</accession>
<keyword evidence="6" id="KW-1185">Reference proteome</keyword>
<dbReference type="InterPro" id="IPR007055">
    <property type="entry name" value="BON_dom"/>
</dbReference>
<gene>
    <name evidence="5" type="ORF">AVW11_22265</name>
</gene>
<dbReference type="Gene3D" id="3.30.1340.30">
    <property type="match status" value="1"/>
</dbReference>
<dbReference type="SUPFAM" id="SSF54631">
    <property type="entry name" value="CBS-domain pair"/>
    <property type="match status" value="1"/>
</dbReference>
<feature type="domain" description="BON" evidence="3">
    <location>
        <begin position="129"/>
        <end position="198"/>
    </location>
</feature>
<reference evidence="5 6" key="1">
    <citation type="submission" date="2016-01" db="EMBL/GenBank/DDBJ databases">
        <title>Streptomyces amritsarensis strain MTCC 11845 genome sequencing and assembly.</title>
        <authorList>
            <person name="Sharma D."/>
            <person name="Nair G.R."/>
            <person name="Kaur G."/>
            <person name="Manhas R.K."/>
            <person name="Mayilraj S."/>
        </authorList>
    </citation>
    <scope>NUCLEOTIDE SEQUENCE [LARGE SCALE GENOMIC DNA]</scope>
    <source>
        <strain evidence="5 6">MTCC 11845</strain>
    </source>
</reference>
<evidence type="ECO:0000259" key="3">
    <source>
        <dbReference type="PROSITE" id="PS50914"/>
    </source>
</evidence>
<proteinExistence type="predicted"/>
<dbReference type="SMART" id="SM00116">
    <property type="entry name" value="CBS"/>
    <property type="match status" value="2"/>
</dbReference>
<dbReference type="PANTHER" id="PTHR43080:SF29">
    <property type="entry name" value="OS02G0818000 PROTEIN"/>
    <property type="match status" value="1"/>
</dbReference>
<keyword evidence="1 2" id="KW-0129">CBS domain</keyword>
<dbReference type="PIRSF" id="PIRSF036990">
    <property type="entry name" value="UCP036990_CBS_BON"/>
    <property type="match status" value="1"/>
</dbReference>
<dbReference type="Proteomes" id="UP000187151">
    <property type="component" value="Unassembled WGS sequence"/>
</dbReference>
<dbReference type="InterPro" id="IPR046342">
    <property type="entry name" value="CBS_dom_sf"/>
</dbReference>
<sequence>MEHLRTVADVMTRAAVSVDRGTVFKDIVETMRMWSISALPVLDEDGHVSGVVSEADLLLSTQAPAVDRATTAERLMTCPAVTVETTATIPAAARLMARGHLKRLPVVDRDGRLVGVVSRGDLLKVYLRPDADIGTEIRDLIRLRLLPHGSSDVHVHVDNGTVYLHGSMPEPALEDVVVRAVGSVPGVVDVKADFTVPASA</sequence>
<comment type="caution">
    <text evidence="5">The sequence shown here is derived from an EMBL/GenBank/DDBJ whole genome shotgun (WGS) entry which is preliminary data.</text>
</comment>
<evidence type="ECO:0000313" key="6">
    <source>
        <dbReference type="Proteomes" id="UP000187151"/>
    </source>
</evidence>
<dbReference type="Pfam" id="PF00571">
    <property type="entry name" value="CBS"/>
    <property type="match status" value="2"/>
</dbReference>
<name>A0ABX3FYI4_9ACTN</name>
<dbReference type="PANTHER" id="PTHR43080">
    <property type="entry name" value="CBS DOMAIN-CONTAINING PROTEIN CBSX3, MITOCHONDRIAL"/>
    <property type="match status" value="1"/>
</dbReference>
<dbReference type="EMBL" id="MQUR01000055">
    <property type="protein sequence ID" value="OLZ62755.1"/>
    <property type="molecule type" value="Genomic_DNA"/>
</dbReference>
<evidence type="ECO:0000313" key="5">
    <source>
        <dbReference type="EMBL" id="OLZ62755.1"/>
    </source>
</evidence>
<dbReference type="RefSeq" id="WP_076045513.1">
    <property type="nucleotide sequence ID" value="NZ_MQUR01000055.1"/>
</dbReference>
<protein>
    <recommendedName>
        <fullName evidence="7">CBS domain-containing protein</fullName>
    </recommendedName>
</protein>
<feature type="domain" description="CBS" evidence="4">
    <location>
        <begin position="11"/>
        <end position="68"/>
    </location>
</feature>
<evidence type="ECO:0000256" key="2">
    <source>
        <dbReference type="PROSITE-ProRule" id="PRU00703"/>
    </source>
</evidence>
<evidence type="ECO:0000256" key="1">
    <source>
        <dbReference type="ARBA" id="ARBA00023122"/>
    </source>
</evidence>
<organism evidence="5 6">
    <name type="scientific">Streptomyces amritsarensis</name>
    <dbReference type="NCBI Taxonomy" id="681158"/>
    <lineage>
        <taxon>Bacteria</taxon>
        <taxon>Bacillati</taxon>
        <taxon>Actinomycetota</taxon>
        <taxon>Actinomycetes</taxon>
        <taxon>Kitasatosporales</taxon>
        <taxon>Streptomycetaceae</taxon>
        <taxon>Streptomyces</taxon>
    </lineage>
</organism>
<dbReference type="InterPro" id="IPR051257">
    <property type="entry name" value="Diverse_CBS-Domain"/>
</dbReference>
<dbReference type="Pfam" id="PF04972">
    <property type="entry name" value="BON"/>
    <property type="match status" value="1"/>
</dbReference>